<dbReference type="Pfam" id="PF07833">
    <property type="entry name" value="Cu_amine_oxidN1"/>
    <property type="match status" value="1"/>
</dbReference>
<comment type="caution">
    <text evidence="4">The sequence shown here is derived from an EMBL/GenBank/DDBJ whole genome shotgun (WGS) entry which is preliminary data.</text>
</comment>
<evidence type="ECO:0000256" key="1">
    <source>
        <dbReference type="SAM" id="MobiDB-lite"/>
    </source>
</evidence>
<evidence type="ECO:0000259" key="3">
    <source>
        <dbReference type="Pfam" id="PF07833"/>
    </source>
</evidence>
<dbReference type="EMBL" id="JAMDLW010000012">
    <property type="protein sequence ID" value="MCY9520085.1"/>
    <property type="molecule type" value="Genomic_DNA"/>
</dbReference>
<proteinExistence type="predicted"/>
<keyword evidence="2" id="KW-0732">Signal</keyword>
<name>A0ABT4DS65_9BACL</name>
<organism evidence="4 5">
    <name type="scientific">Paenibacillus apiarius</name>
    <dbReference type="NCBI Taxonomy" id="46240"/>
    <lineage>
        <taxon>Bacteria</taxon>
        <taxon>Bacillati</taxon>
        <taxon>Bacillota</taxon>
        <taxon>Bacilli</taxon>
        <taxon>Bacillales</taxon>
        <taxon>Paenibacillaceae</taxon>
        <taxon>Paenibacillus</taxon>
    </lineage>
</organism>
<dbReference type="Proteomes" id="UP001207626">
    <property type="component" value="Unassembled WGS sequence"/>
</dbReference>
<keyword evidence="5" id="KW-1185">Reference proteome</keyword>
<feature type="region of interest" description="Disordered" evidence="1">
    <location>
        <begin position="138"/>
        <end position="162"/>
    </location>
</feature>
<dbReference type="InterPro" id="IPR012854">
    <property type="entry name" value="Cu_amine_oxidase-like_N"/>
</dbReference>
<dbReference type="RefSeq" id="WP_087432247.1">
    <property type="nucleotide sequence ID" value="NZ_JAMDLV010000018.1"/>
</dbReference>
<feature type="compositionally biased region" description="Basic and acidic residues" evidence="1">
    <location>
        <begin position="147"/>
        <end position="157"/>
    </location>
</feature>
<feature type="region of interest" description="Disordered" evidence="1">
    <location>
        <begin position="213"/>
        <end position="234"/>
    </location>
</feature>
<reference evidence="4 5" key="1">
    <citation type="submission" date="2022-05" db="EMBL/GenBank/DDBJ databases">
        <title>Genome Sequencing of Bee-Associated Microbes.</title>
        <authorList>
            <person name="Dunlap C."/>
        </authorList>
    </citation>
    <scope>NUCLEOTIDE SEQUENCE [LARGE SCALE GENOMIC DNA]</scope>
    <source>
        <strain evidence="4 5">NRRL NRS-1438</strain>
    </source>
</reference>
<evidence type="ECO:0000313" key="5">
    <source>
        <dbReference type="Proteomes" id="UP001207626"/>
    </source>
</evidence>
<dbReference type="InterPro" id="IPR036582">
    <property type="entry name" value="Mao_N_sf"/>
</dbReference>
<dbReference type="SUPFAM" id="SSF55383">
    <property type="entry name" value="Copper amine oxidase, domain N"/>
    <property type="match status" value="1"/>
</dbReference>
<feature type="domain" description="Copper amine oxidase-like N-terminal" evidence="3">
    <location>
        <begin position="33"/>
        <end position="140"/>
    </location>
</feature>
<accession>A0ABT4DS65</accession>
<feature type="signal peptide" evidence="2">
    <location>
        <begin position="1"/>
        <end position="26"/>
    </location>
</feature>
<feature type="compositionally biased region" description="Polar residues" evidence="1">
    <location>
        <begin position="213"/>
        <end position="227"/>
    </location>
</feature>
<protein>
    <submittedName>
        <fullName evidence="4">Copper amine oxidase N-terminal domain-containing protein</fullName>
    </submittedName>
</protein>
<gene>
    <name evidence="4" type="ORF">M5X09_10410</name>
</gene>
<evidence type="ECO:0000256" key="2">
    <source>
        <dbReference type="SAM" id="SignalP"/>
    </source>
</evidence>
<dbReference type="Gene3D" id="3.30.457.10">
    <property type="entry name" value="Copper amine oxidase-like, N-terminal domain"/>
    <property type="match status" value="1"/>
</dbReference>
<evidence type="ECO:0000313" key="4">
    <source>
        <dbReference type="EMBL" id="MCY9520085.1"/>
    </source>
</evidence>
<feature type="chain" id="PRO_5046035970" evidence="2">
    <location>
        <begin position="27"/>
        <end position="1034"/>
    </location>
</feature>
<sequence>MRKLLSGIVAMSLVFSLILPTTQLNAAAAISVYVDGSKLAMDQPPVQSRGRVLLPMRAIFESLGARVSYNSRTKTVTGSKDGTTVVLKLGSKSATIDNMNVSLDVPANTLRGRTMVPVRFVSEALGALVSWNERGKTVTITTPDRPSTPDRPNRPDTSDDVSGVNNVYAQVVGQQGDGSDLKVSFSRAPYEYNVDHYRVLVVKSSSSSSFNLSKARSVSSNNYTTAYPQGDDPSVRLDSRARDVDGDYIRNNQTYNVYVVTVGKRSSQMALSYPSSQISLSDNGVSAASNVQVRDVADYGDGRDMNVSFTRPQNDNNISNYRILVVKTRDANRFDTSTANGVSSQNYTTVYKSGGTTLTSTLSSTARDTSGDYIRNGVPYTVFVLSVSNTNSYSNKLSSGSASMTLGQSVGLPVITKVSDVSNYGDGRDLQISFNRASDESKVSYYRIFAVRYQDASSFDLTEANKVSYGRYHDVSKTGYSITTTLPSSMRDVHGSSIRNGETYRLFVMAVSNSGGSYNNALSNASDTVTLSNNSIVSGVTNVTASDVSDYNDGRDLRVSFNRASDESDISQYRIMVVKASNANRFDLSAANNVSSYNYTAVNKTGGNISLALNSNARDVDGSAIRNGVSYQVFVLSVGRGSYNNALSSPSGTITLSNNSTVYSATNVSASDVSDYNDGRDLRVTFTRAADEANINHYRVMVVKADKAGWFGVSDANNVSSWNSTVVNRTGGNLGLTLASDAKDVDGDRIRNGISYRVFVLSVSTGNQSSNALSSPSPAITLAGTAAVDAAANVTANVTGSYGSGRDIEVNFMVPSNEANVAEYRIMAVRSDQAYAFNLSSANNVSASNYTRVSKQGAYIRQQLTDSTRDIYGDVIRKGVPYRFFILTVADGRTGTINALSSSSGDVTLADQSVQAVSGLYAQREGNNDFSVTFVKPSNESGIAYYKVMAVPSGSASSFTLADADRTNSNASKMVSVNGDTKAWFSLYDTDAFGNPLTTGTAYRVFISSVVDGRTTSINALSASSNEIIIGEGY</sequence>